<feature type="transmembrane region" description="Helical" evidence="1">
    <location>
        <begin position="45"/>
        <end position="62"/>
    </location>
</feature>
<evidence type="ECO:0000256" key="1">
    <source>
        <dbReference type="SAM" id="Phobius"/>
    </source>
</evidence>
<keyword evidence="1" id="KW-1133">Transmembrane helix</keyword>
<dbReference type="EMBL" id="VFMN01000001">
    <property type="protein sequence ID" value="TQJ11068.1"/>
    <property type="molecule type" value="Genomic_DNA"/>
</dbReference>
<reference evidence="2 3" key="1">
    <citation type="submission" date="2019-06" db="EMBL/GenBank/DDBJ databases">
        <title>Sequencing the genomes of 1000 actinobacteria strains.</title>
        <authorList>
            <person name="Klenk H.-P."/>
        </authorList>
    </citation>
    <scope>NUCLEOTIDE SEQUENCE [LARGE SCALE GENOMIC DNA]</scope>
    <source>
        <strain evidence="2 3">DSM 18607</strain>
    </source>
</reference>
<keyword evidence="1" id="KW-0812">Transmembrane</keyword>
<evidence type="ECO:0000313" key="2">
    <source>
        <dbReference type="EMBL" id="TQJ11068.1"/>
    </source>
</evidence>
<dbReference type="AlphaFoldDB" id="A0A542E6W1"/>
<gene>
    <name evidence="2" type="ORF">FB458_4217</name>
</gene>
<dbReference type="Proteomes" id="UP000317893">
    <property type="component" value="Unassembled WGS sequence"/>
</dbReference>
<dbReference type="RefSeq" id="WP_141850201.1">
    <property type="nucleotide sequence ID" value="NZ_BAAAPR010000018.1"/>
</dbReference>
<name>A0A542E6W1_9MICO</name>
<feature type="transmembrane region" description="Helical" evidence="1">
    <location>
        <begin position="12"/>
        <end position="33"/>
    </location>
</feature>
<comment type="caution">
    <text evidence="2">The sequence shown here is derived from an EMBL/GenBank/DDBJ whole genome shotgun (WGS) entry which is preliminary data.</text>
</comment>
<keyword evidence="1" id="KW-0472">Membrane</keyword>
<accession>A0A542E6W1</accession>
<feature type="transmembrane region" description="Helical" evidence="1">
    <location>
        <begin position="68"/>
        <end position="88"/>
    </location>
</feature>
<organism evidence="2 3">
    <name type="scientific">Lapillicoccus jejuensis</name>
    <dbReference type="NCBI Taxonomy" id="402171"/>
    <lineage>
        <taxon>Bacteria</taxon>
        <taxon>Bacillati</taxon>
        <taxon>Actinomycetota</taxon>
        <taxon>Actinomycetes</taxon>
        <taxon>Micrococcales</taxon>
        <taxon>Intrasporangiaceae</taxon>
        <taxon>Lapillicoccus</taxon>
    </lineage>
</organism>
<protein>
    <submittedName>
        <fullName evidence="2">Uncharacterized protein</fullName>
    </submittedName>
</protein>
<evidence type="ECO:0000313" key="3">
    <source>
        <dbReference type="Proteomes" id="UP000317893"/>
    </source>
</evidence>
<sequence>MSLPLLRAPESWPTWCVGAIAMLLLAGLDLVGAVAAKEWSRSGDAVPLAGGVAAFLVLFWVYASSLQYAELAVVTLGWVVVLQVGLLVLDHVRYGVRLPLGSWVAVTVILIAQAYLLLAPTGTSEGG</sequence>
<proteinExistence type="predicted"/>
<dbReference type="OrthoDB" id="4867548at2"/>
<keyword evidence="3" id="KW-1185">Reference proteome</keyword>
<feature type="transmembrane region" description="Helical" evidence="1">
    <location>
        <begin position="100"/>
        <end position="118"/>
    </location>
</feature>